<dbReference type="SUPFAM" id="SSF144083">
    <property type="entry name" value="Magnesium transport protein CorA, transmembrane region"/>
    <property type="match status" value="1"/>
</dbReference>
<dbReference type="Proteomes" id="UP000095662">
    <property type="component" value="Unassembled WGS sequence"/>
</dbReference>
<keyword evidence="12" id="KW-0175">Coiled coil</keyword>
<organism evidence="14 15">
    <name type="scientific">[Eubacterium] siraeum</name>
    <dbReference type="NCBI Taxonomy" id="39492"/>
    <lineage>
        <taxon>Bacteria</taxon>
        <taxon>Bacillati</taxon>
        <taxon>Bacillota</taxon>
        <taxon>Clostridia</taxon>
        <taxon>Eubacteriales</taxon>
        <taxon>Oscillospiraceae</taxon>
        <taxon>Oscillospiraceae incertae sedis</taxon>
    </lineage>
</organism>
<comment type="function">
    <text evidence="11">Mediates influx of magnesium ions. Alternates between open and closed states. Activated by low cytoplasmic Mg(2+) levels. Inactive when cytoplasmic Mg(2+) levels are high.</text>
</comment>
<evidence type="ECO:0000256" key="10">
    <source>
        <dbReference type="ARBA" id="ARBA00034269"/>
    </source>
</evidence>
<dbReference type="GO" id="GO:0000287">
    <property type="term" value="F:magnesium ion binding"/>
    <property type="evidence" value="ECO:0007669"/>
    <property type="project" value="TreeGrafter"/>
</dbReference>
<keyword evidence="5 13" id="KW-0812">Transmembrane</keyword>
<evidence type="ECO:0000256" key="13">
    <source>
        <dbReference type="SAM" id="Phobius"/>
    </source>
</evidence>
<evidence type="ECO:0000256" key="7">
    <source>
        <dbReference type="ARBA" id="ARBA00022989"/>
    </source>
</evidence>
<dbReference type="GO" id="GO:0005886">
    <property type="term" value="C:plasma membrane"/>
    <property type="evidence" value="ECO:0007669"/>
    <property type="project" value="UniProtKB-SubCell"/>
</dbReference>
<dbReference type="AlphaFoldDB" id="A0A174Z9H1"/>
<gene>
    <name evidence="14" type="primary">corA_2</name>
    <name evidence="14" type="ORF">ERS852540_00500</name>
</gene>
<keyword evidence="7 13" id="KW-1133">Transmembrane helix</keyword>
<dbReference type="Gene3D" id="1.20.58.340">
    <property type="entry name" value="Magnesium transport protein CorA, transmembrane region"/>
    <property type="match status" value="2"/>
</dbReference>
<evidence type="ECO:0000313" key="15">
    <source>
        <dbReference type="Proteomes" id="UP000095662"/>
    </source>
</evidence>
<evidence type="ECO:0000256" key="9">
    <source>
        <dbReference type="ARBA" id="ARBA00023136"/>
    </source>
</evidence>
<evidence type="ECO:0000256" key="3">
    <source>
        <dbReference type="ARBA" id="ARBA00022448"/>
    </source>
</evidence>
<keyword evidence="8" id="KW-0406">Ion transport</keyword>
<feature type="transmembrane region" description="Helical" evidence="13">
    <location>
        <begin position="277"/>
        <end position="297"/>
    </location>
</feature>
<accession>A0A174Z9H1</accession>
<sequence>MQYFIDSQDGSLHAAQNCNDKEPFFTVMSTAEFHECKEQLPYYKELLHCLGSIRYCKAEVFKNCIIGTLRLPQKSEQRLPQLSFSFYLTGQSLLFVEDVGDLKLWVDKRISMFQELNSPAHLLLQFMEQMIEDDVLYLSHIESETEKMEENIGSGGSADFFPLLTKHRQKLSELNAYYEQLTDIGELFQSRACSSFADDTGDWDKFTHRAERLQNHVQLLRENMLQLRELYQSKQDARQNKIMGILTIVTTFFLPLTLITGWYGMNFAYMPELKWRYGYLSVIIVSLVIAIGEIIYFKKKKFF</sequence>
<evidence type="ECO:0000256" key="11">
    <source>
        <dbReference type="ARBA" id="ARBA00045497"/>
    </source>
</evidence>
<dbReference type="GO" id="GO:0015095">
    <property type="term" value="F:magnesium ion transmembrane transporter activity"/>
    <property type="evidence" value="ECO:0007669"/>
    <property type="project" value="TreeGrafter"/>
</dbReference>
<evidence type="ECO:0000256" key="8">
    <source>
        <dbReference type="ARBA" id="ARBA00023065"/>
    </source>
</evidence>
<evidence type="ECO:0000256" key="1">
    <source>
        <dbReference type="ARBA" id="ARBA00004651"/>
    </source>
</evidence>
<dbReference type="InterPro" id="IPR002523">
    <property type="entry name" value="MgTranspt_CorA/ZnTranspt_ZntB"/>
</dbReference>
<reference evidence="14 15" key="1">
    <citation type="submission" date="2015-09" db="EMBL/GenBank/DDBJ databases">
        <authorList>
            <consortium name="Pathogen Informatics"/>
        </authorList>
    </citation>
    <scope>NUCLEOTIDE SEQUENCE [LARGE SCALE GENOMIC DNA]</scope>
    <source>
        <strain evidence="14 15">2789STDY5834928</strain>
    </source>
</reference>
<evidence type="ECO:0000313" key="14">
    <source>
        <dbReference type="EMBL" id="CUQ82517.1"/>
    </source>
</evidence>
<comment type="catalytic activity">
    <reaction evidence="10">
        <text>Mg(2+)(in) = Mg(2+)(out)</text>
        <dbReference type="Rhea" id="RHEA:29827"/>
        <dbReference type="ChEBI" id="CHEBI:18420"/>
    </reaction>
</comment>
<dbReference type="CDD" id="cd12826">
    <property type="entry name" value="EcCorA_ZntB-like_u1"/>
    <property type="match status" value="1"/>
</dbReference>
<proteinExistence type="inferred from homology"/>
<evidence type="ECO:0000256" key="2">
    <source>
        <dbReference type="ARBA" id="ARBA00009765"/>
    </source>
</evidence>
<name>A0A174Z9H1_9FIRM</name>
<comment type="subcellular location">
    <subcellularLocation>
        <location evidence="1">Cell membrane</location>
        <topology evidence="1">Multi-pass membrane protein</topology>
    </subcellularLocation>
</comment>
<keyword evidence="6" id="KW-0460">Magnesium</keyword>
<keyword evidence="4" id="KW-1003">Cell membrane</keyword>
<feature type="coiled-coil region" evidence="12">
    <location>
        <begin position="210"/>
        <end position="237"/>
    </location>
</feature>
<dbReference type="SUPFAM" id="SSF143865">
    <property type="entry name" value="CorA soluble domain-like"/>
    <property type="match status" value="1"/>
</dbReference>
<feature type="transmembrane region" description="Helical" evidence="13">
    <location>
        <begin position="242"/>
        <end position="265"/>
    </location>
</feature>
<evidence type="ECO:0000256" key="12">
    <source>
        <dbReference type="SAM" id="Coils"/>
    </source>
</evidence>
<dbReference type="PANTHER" id="PTHR46494:SF1">
    <property type="entry name" value="CORA FAMILY METAL ION TRANSPORTER (EUROFUNG)"/>
    <property type="match status" value="1"/>
</dbReference>
<comment type="similarity">
    <text evidence="2">Belongs to the CorA metal ion transporter (MIT) (TC 1.A.35) family.</text>
</comment>
<dbReference type="OrthoDB" id="9803416at2"/>
<dbReference type="FunFam" id="1.20.58.340:FF:000004">
    <property type="entry name" value="Magnesium transport protein CorA"/>
    <property type="match status" value="1"/>
</dbReference>
<evidence type="ECO:0000256" key="4">
    <source>
        <dbReference type="ARBA" id="ARBA00022475"/>
    </source>
</evidence>
<dbReference type="InterPro" id="IPR045863">
    <property type="entry name" value="CorA_TM1_TM2"/>
</dbReference>
<dbReference type="GO" id="GO:0015087">
    <property type="term" value="F:cobalt ion transmembrane transporter activity"/>
    <property type="evidence" value="ECO:0007669"/>
    <property type="project" value="TreeGrafter"/>
</dbReference>
<dbReference type="InterPro" id="IPR045861">
    <property type="entry name" value="CorA_cytoplasmic_dom"/>
</dbReference>
<keyword evidence="9 13" id="KW-0472">Membrane</keyword>
<dbReference type="STRING" id="39492.ERS852540_00500"/>
<dbReference type="GO" id="GO:0050897">
    <property type="term" value="F:cobalt ion binding"/>
    <property type="evidence" value="ECO:0007669"/>
    <property type="project" value="TreeGrafter"/>
</dbReference>
<dbReference type="Pfam" id="PF01544">
    <property type="entry name" value="CorA"/>
    <property type="match status" value="1"/>
</dbReference>
<evidence type="ECO:0000256" key="5">
    <source>
        <dbReference type="ARBA" id="ARBA00022692"/>
    </source>
</evidence>
<dbReference type="EMBL" id="CZBY01000003">
    <property type="protein sequence ID" value="CUQ82517.1"/>
    <property type="molecule type" value="Genomic_DNA"/>
</dbReference>
<evidence type="ECO:0000256" key="6">
    <source>
        <dbReference type="ARBA" id="ARBA00022842"/>
    </source>
</evidence>
<dbReference type="PANTHER" id="PTHR46494">
    <property type="entry name" value="CORA FAMILY METAL ION TRANSPORTER (EUROFUNG)"/>
    <property type="match status" value="1"/>
</dbReference>
<keyword evidence="3" id="KW-0813">Transport</keyword>
<protein>
    <submittedName>
        <fullName evidence="14">Magnesium transport protein CorA</fullName>
    </submittedName>
</protein>